<organism evidence="1 2">
    <name type="scientific">Colletotrichum lupini</name>
    <dbReference type="NCBI Taxonomy" id="145971"/>
    <lineage>
        <taxon>Eukaryota</taxon>
        <taxon>Fungi</taxon>
        <taxon>Dikarya</taxon>
        <taxon>Ascomycota</taxon>
        <taxon>Pezizomycotina</taxon>
        <taxon>Sordariomycetes</taxon>
        <taxon>Hypocreomycetidae</taxon>
        <taxon>Glomerellales</taxon>
        <taxon>Glomerellaceae</taxon>
        <taxon>Colletotrichum</taxon>
        <taxon>Colletotrichum acutatum species complex</taxon>
    </lineage>
</organism>
<dbReference type="GeneID" id="73337880"/>
<protein>
    <submittedName>
        <fullName evidence="1">Uncharacterized protein</fullName>
    </submittedName>
</protein>
<accession>A0A9Q8SJ94</accession>
<reference evidence="1" key="1">
    <citation type="journal article" date="2021" name="Mol. Plant Microbe Interact.">
        <title>Complete Genome Sequence of the Plant-Pathogenic Fungus Colletotrichum lupini.</title>
        <authorList>
            <person name="Baroncelli R."/>
            <person name="Pensec F."/>
            <person name="Da Lio D."/>
            <person name="Boufleur T."/>
            <person name="Vicente I."/>
            <person name="Sarrocco S."/>
            <person name="Picot A."/>
            <person name="Baraldi E."/>
            <person name="Sukno S."/>
            <person name="Thon M."/>
            <person name="Le Floch G."/>
        </authorList>
    </citation>
    <scope>NUCLEOTIDE SEQUENCE</scope>
    <source>
        <strain evidence="1">IMI 504893</strain>
    </source>
</reference>
<dbReference type="Proteomes" id="UP000830671">
    <property type="component" value="Chromosome 2"/>
</dbReference>
<name>A0A9Q8SJ94_9PEZI</name>
<evidence type="ECO:0000313" key="1">
    <source>
        <dbReference type="EMBL" id="UQC78376.1"/>
    </source>
</evidence>
<dbReference type="EMBL" id="CP019474">
    <property type="protein sequence ID" value="UQC78376.1"/>
    <property type="molecule type" value="Genomic_DNA"/>
</dbReference>
<dbReference type="RefSeq" id="XP_049140013.1">
    <property type="nucleotide sequence ID" value="XM_049282870.1"/>
</dbReference>
<dbReference type="KEGG" id="clup:CLUP02_03853"/>
<keyword evidence="2" id="KW-1185">Reference proteome</keyword>
<dbReference type="AlphaFoldDB" id="A0A9Q8SJ94"/>
<evidence type="ECO:0000313" key="2">
    <source>
        <dbReference type="Proteomes" id="UP000830671"/>
    </source>
</evidence>
<gene>
    <name evidence="1" type="ORF">CLUP02_03853</name>
</gene>
<proteinExistence type="predicted"/>
<sequence>MISLDFRRTLRQPVGWLLRLTSDLVISVWKREHGFFYTFELSVDKMRLASLLSATAAAMAVSVQAGGQCADRTASGDAITGFRFSPGCNTWQWYSRDKGTTITLNPDCQLRQAWPNPTAVGYVCIRNKSGGNKCFAAPTAADQNFCGIPADWCNNIENMWGWA</sequence>